<dbReference type="PROSITE" id="PS50404">
    <property type="entry name" value="GST_NTER"/>
    <property type="match status" value="1"/>
</dbReference>
<name>A0A840A1S6_9CAUL</name>
<dbReference type="Pfam" id="PF13417">
    <property type="entry name" value="GST_N_3"/>
    <property type="match status" value="1"/>
</dbReference>
<feature type="domain" description="GST C-terminal" evidence="2">
    <location>
        <begin position="86"/>
        <end position="215"/>
    </location>
</feature>
<dbReference type="RefSeq" id="WP_183772010.1">
    <property type="nucleotide sequence ID" value="NZ_JACIDK010000002.1"/>
</dbReference>
<dbReference type="PANTHER" id="PTHR44051">
    <property type="entry name" value="GLUTATHIONE S-TRANSFERASE-RELATED"/>
    <property type="match status" value="1"/>
</dbReference>
<sequence length="268" mass="29776">MLKLYDHPLSPYAQKVKIALREKGQPFETLTPGGLGAGGAAGEFLEANPRAEVPALVDGEVRIFDSTIILEYVEDRWPDPPLLPAAPAERARVRMLEEAMDTHFEAINWGLSEIRWFRRTEGELERTLLARAAAQTRRWFGWLESQLDDRPWFNGETFGWGDLAVAPYLNGSVGHGLPPDKGSKLAAWLERANARSSVARTAEEAAASSRAATMPNVAELVRQGLFKREYRDHRLEWMIKSGGAQVVIDGLAKDNIRFSPDFGPRPGG</sequence>
<comment type="caution">
    <text evidence="3">The sequence shown here is derived from an EMBL/GenBank/DDBJ whole genome shotgun (WGS) entry which is preliminary data.</text>
</comment>
<keyword evidence="3" id="KW-0808">Transferase</keyword>
<reference evidence="3 4" key="1">
    <citation type="submission" date="2020-08" db="EMBL/GenBank/DDBJ databases">
        <title>Genomic Encyclopedia of Type Strains, Phase IV (KMG-IV): sequencing the most valuable type-strain genomes for metagenomic binning, comparative biology and taxonomic classification.</title>
        <authorList>
            <person name="Goeker M."/>
        </authorList>
    </citation>
    <scope>NUCLEOTIDE SEQUENCE [LARGE SCALE GENOMIC DNA]</scope>
    <source>
        <strain evidence="3 4">DSM 21793</strain>
    </source>
</reference>
<dbReference type="Gene3D" id="1.20.1050.10">
    <property type="match status" value="1"/>
</dbReference>
<keyword evidence="4" id="KW-1185">Reference proteome</keyword>
<dbReference type="SFLD" id="SFLDG00358">
    <property type="entry name" value="Main_(cytGST)"/>
    <property type="match status" value="1"/>
</dbReference>
<dbReference type="PROSITE" id="PS50405">
    <property type="entry name" value="GST_CTER"/>
    <property type="match status" value="1"/>
</dbReference>
<dbReference type="Gene3D" id="3.40.30.10">
    <property type="entry name" value="Glutaredoxin"/>
    <property type="match status" value="1"/>
</dbReference>
<dbReference type="SFLD" id="SFLDS00019">
    <property type="entry name" value="Glutathione_Transferase_(cytos"/>
    <property type="match status" value="1"/>
</dbReference>
<dbReference type="InterPro" id="IPR036249">
    <property type="entry name" value="Thioredoxin-like_sf"/>
</dbReference>
<dbReference type="AlphaFoldDB" id="A0A840A1S6"/>
<evidence type="ECO:0000313" key="4">
    <source>
        <dbReference type="Proteomes" id="UP000530564"/>
    </source>
</evidence>
<dbReference type="InterPro" id="IPR010987">
    <property type="entry name" value="Glutathione-S-Trfase_C-like"/>
</dbReference>
<dbReference type="CDD" id="cd00570">
    <property type="entry name" value="GST_N_family"/>
    <property type="match status" value="1"/>
</dbReference>
<dbReference type="PANTHER" id="PTHR44051:SF8">
    <property type="entry name" value="GLUTATHIONE S-TRANSFERASE GSTA"/>
    <property type="match status" value="1"/>
</dbReference>
<dbReference type="Proteomes" id="UP000530564">
    <property type="component" value="Unassembled WGS sequence"/>
</dbReference>
<evidence type="ECO:0000259" key="2">
    <source>
        <dbReference type="PROSITE" id="PS50405"/>
    </source>
</evidence>
<evidence type="ECO:0000259" key="1">
    <source>
        <dbReference type="PROSITE" id="PS50404"/>
    </source>
</evidence>
<dbReference type="InterPro" id="IPR004045">
    <property type="entry name" value="Glutathione_S-Trfase_N"/>
</dbReference>
<dbReference type="InterPro" id="IPR040079">
    <property type="entry name" value="Glutathione_S-Trfase"/>
</dbReference>
<dbReference type="InterPro" id="IPR036282">
    <property type="entry name" value="Glutathione-S-Trfase_C_sf"/>
</dbReference>
<protein>
    <submittedName>
        <fullName evidence="3">Glutathione S-transferase/RNA polymerase-associated protein</fullName>
        <ecNumber evidence="3">2.5.1.18</ecNumber>
    </submittedName>
</protein>
<dbReference type="Pfam" id="PF13410">
    <property type="entry name" value="GST_C_2"/>
    <property type="match status" value="1"/>
</dbReference>
<feature type="domain" description="GST N-terminal" evidence="1">
    <location>
        <begin position="1"/>
        <end position="81"/>
    </location>
</feature>
<dbReference type="SUPFAM" id="SSF52833">
    <property type="entry name" value="Thioredoxin-like"/>
    <property type="match status" value="1"/>
</dbReference>
<organism evidence="3 4">
    <name type="scientific">Phenylobacterium haematophilum</name>
    <dbReference type="NCBI Taxonomy" id="98513"/>
    <lineage>
        <taxon>Bacteria</taxon>
        <taxon>Pseudomonadati</taxon>
        <taxon>Pseudomonadota</taxon>
        <taxon>Alphaproteobacteria</taxon>
        <taxon>Caulobacterales</taxon>
        <taxon>Caulobacteraceae</taxon>
        <taxon>Phenylobacterium</taxon>
    </lineage>
</organism>
<evidence type="ECO:0000313" key="3">
    <source>
        <dbReference type="EMBL" id="MBB3891287.1"/>
    </source>
</evidence>
<dbReference type="SUPFAM" id="SSF47616">
    <property type="entry name" value="GST C-terminal domain-like"/>
    <property type="match status" value="1"/>
</dbReference>
<dbReference type="EMBL" id="JACIDK010000002">
    <property type="protein sequence ID" value="MBB3891287.1"/>
    <property type="molecule type" value="Genomic_DNA"/>
</dbReference>
<proteinExistence type="predicted"/>
<dbReference type="EC" id="2.5.1.18" evidence="3"/>
<accession>A0A840A1S6</accession>
<dbReference type="GO" id="GO:0004364">
    <property type="term" value="F:glutathione transferase activity"/>
    <property type="evidence" value="ECO:0007669"/>
    <property type="project" value="UniProtKB-EC"/>
</dbReference>
<gene>
    <name evidence="3" type="ORF">GGQ61_002004</name>
</gene>